<dbReference type="AlphaFoldDB" id="A0A4Y3VAQ0"/>
<accession>A0A4Y3VAQ0</accession>
<sequence>MEINDLTPAELRVWQAFARGESVEFRTTQDEDPTAGADWGPERTVRATVLRSLLLNGPQEDGEIASLSLAGARVTGMLDLQYATFDHPARLRHCYFDEVPRFYGCRLRELNLSESVLPGLVSHGVHVEGVLRMTRARFRGVVRLGGAQIAGSLYLEGADISAPDATEPALQLNQVTVGDDLWAPGLRVQGEIRLNGADVGGTVNLNEARLSHPQLPALDAETLSVGGHLLVRHAHVQGWIGLRGARVAGRLDLSYSHLSNPGKSALRVSSSAIGELWLRRSPPMEGTLNLRRAQLEVLFLEPETVPDRVLLNSLTYTSLTPHEPAERRLPMLERDGDGYVPHAYEQLTAAYQRIGDDRAARQVQLAKQRRHRSTLSGIGRLWGHLQDATVGYGYRPLRAAGWLLSLLCVGSVVYALRHPPALKPSEAPDFNPVFYTLDLLLPVISFGQEPAFAPKGWYQALAYVLVLTGWILATTVAAGVTRMISRQ</sequence>
<reference evidence="2 3" key="1">
    <citation type="submission" date="2019-06" db="EMBL/GenBank/DDBJ databases">
        <title>Whole genome shotgun sequence of Streptomyces spinoverrucosus NBRC 14228.</title>
        <authorList>
            <person name="Hosoyama A."/>
            <person name="Uohara A."/>
            <person name="Ohji S."/>
            <person name="Ichikawa N."/>
        </authorList>
    </citation>
    <scope>NUCLEOTIDE SEQUENCE [LARGE SCALE GENOMIC DNA]</scope>
    <source>
        <strain evidence="2 3">NBRC 14228</strain>
    </source>
</reference>
<dbReference type="RefSeq" id="WP_141307356.1">
    <property type="nucleotide sequence ID" value="NZ_BJND01000005.1"/>
</dbReference>
<comment type="caution">
    <text evidence="2">The sequence shown here is derived from an EMBL/GenBank/DDBJ whole genome shotgun (WGS) entry which is preliminary data.</text>
</comment>
<name>A0A4Y3VAQ0_9ACTN</name>
<evidence type="ECO:0000313" key="3">
    <source>
        <dbReference type="Proteomes" id="UP000317881"/>
    </source>
</evidence>
<protein>
    <recommendedName>
        <fullName evidence="4">Membrane-associated oxidoreductase</fullName>
    </recommendedName>
</protein>
<dbReference type="Proteomes" id="UP000317881">
    <property type="component" value="Unassembled WGS sequence"/>
</dbReference>
<feature type="transmembrane region" description="Helical" evidence="1">
    <location>
        <begin position="460"/>
        <end position="481"/>
    </location>
</feature>
<proteinExistence type="predicted"/>
<evidence type="ECO:0008006" key="4">
    <source>
        <dbReference type="Google" id="ProtNLM"/>
    </source>
</evidence>
<keyword evidence="1" id="KW-0472">Membrane</keyword>
<dbReference type="EMBL" id="BJND01000005">
    <property type="protein sequence ID" value="GEC03168.1"/>
    <property type="molecule type" value="Genomic_DNA"/>
</dbReference>
<dbReference type="Gene3D" id="2.160.20.80">
    <property type="entry name" value="E3 ubiquitin-protein ligase SopA"/>
    <property type="match status" value="1"/>
</dbReference>
<evidence type="ECO:0000256" key="1">
    <source>
        <dbReference type="SAM" id="Phobius"/>
    </source>
</evidence>
<gene>
    <name evidence="2" type="ORF">SSP24_08230</name>
</gene>
<keyword evidence="1" id="KW-1133">Transmembrane helix</keyword>
<evidence type="ECO:0000313" key="2">
    <source>
        <dbReference type="EMBL" id="GEC03168.1"/>
    </source>
</evidence>
<keyword evidence="3" id="KW-1185">Reference proteome</keyword>
<keyword evidence="1" id="KW-0812">Transmembrane</keyword>
<dbReference type="OrthoDB" id="5194370at2"/>
<organism evidence="2 3">
    <name type="scientific">Streptomyces spinoverrucosus</name>
    <dbReference type="NCBI Taxonomy" id="284043"/>
    <lineage>
        <taxon>Bacteria</taxon>
        <taxon>Bacillati</taxon>
        <taxon>Actinomycetota</taxon>
        <taxon>Actinomycetes</taxon>
        <taxon>Kitasatosporales</taxon>
        <taxon>Streptomycetaceae</taxon>
        <taxon>Streptomyces</taxon>
    </lineage>
</organism>